<dbReference type="InterPro" id="IPR024653">
    <property type="entry name" value="Peptidase_M10/M27/M57"/>
</dbReference>
<organism evidence="3 4">
    <name type="scientific">Pyxidicoccus parkwayensis</name>
    <dbReference type="NCBI Taxonomy" id="2813578"/>
    <lineage>
        <taxon>Bacteria</taxon>
        <taxon>Pseudomonadati</taxon>
        <taxon>Myxococcota</taxon>
        <taxon>Myxococcia</taxon>
        <taxon>Myxococcales</taxon>
        <taxon>Cystobacterineae</taxon>
        <taxon>Myxococcaceae</taxon>
        <taxon>Pyxidicoccus</taxon>
    </lineage>
</organism>
<reference evidence="3 4" key="1">
    <citation type="submission" date="2021-02" db="EMBL/GenBank/DDBJ databases">
        <title>De Novo genome assembly of isolated myxobacteria.</title>
        <authorList>
            <person name="Stevens D.C."/>
        </authorList>
    </citation>
    <scope>NUCLEOTIDE SEQUENCE [LARGE SCALE GENOMIC DNA]</scope>
    <source>
        <strain evidence="4">SCPEA02</strain>
    </source>
</reference>
<feature type="signal peptide" evidence="1">
    <location>
        <begin position="1"/>
        <end position="25"/>
    </location>
</feature>
<evidence type="ECO:0000313" key="3">
    <source>
        <dbReference type="EMBL" id="QSQ23131.1"/>
    </source>
</evidence>
<proteinExistence type="predicted"/>
<keyword evidence="4" id="KW-1185">Reference proteome</keyword>
<protein>
    <recommendedName>
        <fullName evidence="2">Peptidase metallopeptidase domain-containing protein</fullName>
    </recommendedName>
</protein>
<dbReference type="SMART" id="SM00235">
    <property type="entry name" value="ZnMc"/>
    <property type="match status" value="1"/>
</dbReference>
<dbReference type="SUPFAM" id="SSF55486">
    <property type="entry name" value="Metalloproteases ('zincins'), catalytic domain"/>
    <property type="match status" value="1"/>
</dbReference>
<gene>
    <name evidence="3" type="ORF">JY651_49980</name>
</gene>
<dbReference type="InterPro" id="IPR006026">
    <property type="entry name" value="Peptidase_Metallo"/>
</dbReference>
<keyword evidence="1" id="KW-0732">Signal</keyword>
<dbReference type="Proteomes" id="UP000662747">
    <property type="component" value="Chromosome"/>
</dbReference>
<dbReference type="InterPro" id="IPR024079">
    <property type="entry name" value="MetalloPept_cat_dom_sf"/>
</dbReference>
<sequence>MTRTRLPRAAPGAARALLMGLAALAAPGCQPVDEPAESQAAQPAPSEEIQPKTFEKFLAEAHVLDDGRLIIDQDILVKDAAAARAFYEGEMAWSRQSQAASSQDGLGSTAQPLTVNQAGGVDTIWTHPQRMELTYCVDTASFGTNANLLVDTLEQATYSWSRRIGVQYRRVVTATCNNATSGVLFNVRQTSLGGANASAFFPNNGRSDRELLIDPISFTTTAGGRDLLGILSHELGHTIGMRHEHIWLANPCTTETAADARIVNAYDVNSVMHYPQCRPSGTGGYRQSDLDYFGAQTLYGTAPALIGVIQ</sequence>
<evidence type="ECO:0000313" key="4">
    <source>
        <dbReference type="Proteomes" id="UP000662747"/>
    </source>
</evidence>
<dbReference type="Gene3D" id="3.40.390.10">
    <property type="entry name" value="Collagenase (Catalytic Domain)"/>
    <property type="match status" value="1"/>
</dbReference>
<evidence type="ECO:0000259" key="2">
    <source>
        <dbReference type="SMART" id="SM00235"/>
    </source>
</evidence>
<dbReference type="EMBL" id="CP071090">
    <property type="protein sequence ID" value="QSQ23131.1"/>
    <property type="molecule type" value="Genomic_DNA"/>
</dbReference>
<feature type="chain" id="PRO_5045344332" description="Peptidase metallopeptidase domain-containing protein" evidence="1">
    <location>
        <begin position="26"/>
        <end position="310"/>
    </location>
</feature>
<accession>A0ABX7P0F1</accession>
<evidence type="ECO:0000256" key="1">
    <source>
        <dbReference type="SAM" id="SignalP"/>
    </source>
</evidence>
<dbReference type="Pfam" id="PF12388">
    <property type="entry name" value="Peptidase_M57"/>
    <property type="match status" value="1"/>
</dbReference>
<dbReference type="RefSeq" id="WP_206724706.1">
    <property type="nucleotide sequence ID" value="NZ_CP071090.1"/>
</dbReference>
<feature type="domain" description="Peptidase metallopeptidase" evidence="2">
    <location>
        <begin position="121"/>
        <end position="276"/>
    </location>
</feature>
<name>A0ABX7P0F1_9BACT</name>